<dbReference type="Gene3D" id="3.10.450.50">
    <property type="match status" value="1"/>
</dbReference>
<evidence type="ECO:0000313" key="3">
    <source>
        <dbReference type="EMBL" id="SKA93906.1"/>
    </source>
</evidence>
<feature type="region of interest" description="Disordered" evidence="1">
    <location>
        <begin position="1"/>
        <end position="117"/>
    </location>
</feature>
<gene>
    <name evidence="3" type="ORF">SAMN06295879_1843</name>
</gene>
<keyword evidence="2" id="KW-0472">Membrane</keyword>
<keyword evidence="2" id="KW-0812">Transmembrane</keyword>
<dbReference type="SUPFAM" id="SSF81995">
    <property type="entry name" value="beta-sandwich domain of Sec23/24"/>
    <property type="match status" value="1"/>
</dbReference>
<evidence type="ECO:0000256" key="1">
    <source>
        <dbReference type="SAM" id="MobiDB-lite"/>
    </source>
</evidence>
<evidence type="ECO:0000256" key="2">
    <source>
        <dbReference type="SAM" id="Phobius"/>
    </source>
</evidence>
<dbReference type="AlphaFoldDB" id="A0A1T4XWJ9"/>
<organism evidence="3 4">
    <name type="scientific">Agreia bicolorata</name>
    <dbReference type="NCBI Taxonomy" id="110935"/>
    <lineage>
        <taxon>Bacteria</taxon>
        <taxon>Bacillati</taxon>
        <taxon>Actinomycetota</taxon>
        <taxon>Actinomycetes</taxon>
        <taxon>Micrococcales</taxon>
        <taxon>Microbacteriaceae</taxon>
        <taxon>Agreia</taxon>
    </lineage>
</organism>
<feature type="transmembrane region" description="Helical" evidence="2">
    <location>
        <begin position="126"/>
        <end position="149"/>
    </location>
</feature>
<proteinExistence type="predicted"/>
<feature type="compositionally biased region" description="Pro residues" evidence="1">
    <location>
        <begin position="48"/>
        <end position="57"/>
    </location>
</feature>
<accession>A0A1T4XWJ9</accession>
<dbReference type="Proteomes" id="UP000189735">
    <property type="component" value="Unassembled WGS sequence"/>
</dbReference>
<sequence length="455" mass="45648">MSDNDDKAADKNGANPLPAFPGAAAEPDAPSAPPASTGPQQPDMPKAPTTPPAPAAPQAPYVPQAPSAGQAPTAPQAPQTPAAPQQLQYAAPQPGTPPYASPQYGSQPAGAYTPPTKPKGKLGTGAIIGIVGGALVLVILLVIAVGFGVSRIVGNPGGGGGGAPAAEASSPSDAVKGYLTAIADSDAKTALSYLSSPPSDSTLLTDEALEASNKLGPITKIEVPKSDGKGGSADVTASYLMNGEPVSTTFSAYVDGGKWKISGGTGSIYTEPFDGLGLTINGQAVDTDQVDVFPGTYELATSLKNFTLTGPTTVTVTESYSSADTSQIEPALTDEALQQFRSLVRAAVEACVASTTLAAGCGLDLPATISDGTQLTDGTITRTLSADSNATLDSLEATPSYDNPTLVEGEYIGSPEVSADCTKDGASGRCSIYFAPALGTPSVDMASDNPVVKWD</sequence>
<feature type="compositionally biased region" description="Low complexity" evidence="1">
    <location>
        <begin position="21"/>
        <end position="47"/>
    </location>
</feature>
<dbReference type="RefSeq" id="WP_078714152.1">
    <property type="nucleotide sequence ID" value="NZ_FUYG01000004.1"/>
</dbReference>
<evidence type="ECO:0000313" key="4">
    <source>
        <dbReference type="Proteomes" id="UP000189735"/>
    </source>
</evidence>
<name>A0A1T4XWJ9_9MICO</name>
<keyword evidence="2" id="KW-1133">Transmembrane helix</keyword>
<reference evidence="4" key="1">
    <citation type="submission" date="2017-02" db="EMBL/GenBank/DDBJ databases">
        <authorList>
            <person name="Varghese N."/>
            <person name="Submissions S."/>
        </authorList>
    </citation>
    <scope>NUCLEOTIDE SEQUENCE [LARGE SCALE GENOMIC DNA]</scope>
    <source>
        <strain evidence="4">VKM Ac-2052</strain>
    </source>
</reference>
<feature type="compositionally biased region" description="Basic and acidic residues" evidence="1">
    <location>
        <begin position="1"/>
        <end position="10"/>
    </location>
</feature>
<feature type="compositionally biased region" description="Low complexity" evidence="1">
    <location>
        <begin position="58"/>
        <end position="93"/>
    </location>
</feature>
<protein>
    <submittedName>
        <fullName evidence="3">Uncharacterized protein</fullName>
    </submittedName>
</protein>
<dbReference type="EMBL" id="FUYG01000004">
    <property type="protein sequence ID" value="SKA93906.1"/>
    <property type="molecule type" value="Genomic_DNA"/>
</dbReference>